<reference evidence="1 2" key="1">
    <citation type="submission" date="2019-04" db="EMBL/GenBank/DDBJ databases">
        <title>Friends and foes A comparative genomics studyof 23 Aspergillus species from section Flavi.</title>
        <authorList>
            <consortium name="DOE Joint Genome Institute"/>
            <person name="Kjaerbolling I."/>
            <person name="Vesth T."/>
            <person name="Frisvad J.C."/>
            <person name="Nybo J.L."/>
            <person name="Theobald S."/>
            <person name="Kildgaard S."/>
            <person name="Isbrandt T."/>
            <person name="Kuo A."/>
            <person name="Sato A."/>
            <person name="Lyhne E.K."/>
            <person name="Kogle M.E."/>
            <person name="Wiebenga A."/>
            <person name="Kun R.S."/>
            <person name="Lubbers R.J."/>
            <person name="Makela M.R."/>
            <person name="Barry K."/>
            <person name="Chovatia M."/>
            <person name="Clum A."/>
            <person name="Daum C."/>
            <person name="Haridas S."/>
            <person name="He G."/>
            <person name="LaButti K."/>
            <person name="Lipzen A."/>
            <person name="Mondo S."/>
            <person name="Riley R."/>
            <person name="Salamov A."/>
            <person name="Simmons B.A."/>
            <person name="Magnuson J.K."/>
            <person name="Henrissat B."/>
            <person name="Mortensen U.H."/>
            <person name="Larsen T.O."/>
            <person name="Devries R.P."/>
            <person name="Grigoriev I.V."/>
            <person name="Machida M."/>
            <person name="Baker S.E."/>
            <person name="Andersen M.R."/>
        </authorList>
    </citation>
    <scope>NUCLEOTIDE SEQUENCE [LARGE SCALE GENOMIC DNA]</scope>
    <source>
        <strain evidence="1 2">CBS 763.97</strain>
    </source>
</reference>
<dbReference type="EMBL" id="ML737649">
    <property type="protein sequence ID" value="KAE8364546.1"/>
    <property type="molecule type" value="Genomic_DNA"/>
</dbReference>
<evidence type="ECO:0000313" key="1">
    <source>
        <dbReference type="EMBL" id="KAE8364546.1"/>
    </source>
</evidence>
<dbReference type="InterPro" id="IPR032675">
    <property type="entry name" value="LRR_dom_sf"/>
</dbReference>
<dbReference type="GeneID" id="43660273"/>
<dbReference type="Proteomes" id="UP000326268">
    <property type="component" value="Unassembled WGS sequence"/>
</dbReference>
<protein>
    <submittedName>
        <fullName evidence="1">Uncharacterized protein</fullName>
    </submittedName>
</protein>
<gene>
    <name evidence="1" type="ORF">BDV27DRAFT_172304</name>
</gene>
<proteinExistence type="predicted"/>
<evidence type="ECO:0000313" key="2">
    <source>
        <dbReference type="Proteomes" id="UP000326268"/>
    </source>
</evidence>
<sequence length="689" mass="78628">MDLEDLPPFRRLPSELIRLIFTLIANDEPTSLHNLKLVSRLFYNHASRAARSIICRDVVIKVCRHYALTKSTEKIVEGLNQTRGFRYARRLIVEESPGTCEVDAPCKAHFNWHPPELAGLRRTDLDGPYEATCAAALQETPLCPNTRDEDVKMGNKRNYAWKPVAELIRYLPALTDLFFRCGGQFPVCILDAMHRWAPRSRLHLQTCTLQGMDTLMEGSQEHKLTFSPRLHSIMLQYNEKGLYSYDNSPCYKMKTIQRLVKSAPNLKEVQITRREAPKNFTCVPIPSPLQKPKTEEEDTSLPPASLKLLRIIDQVPLTAMTLISWGKHTNFSELETLELCSLAEPKALIVWSQQLKFPKLKALYLQLKAHAFLEEDAPTTEFYEAATRFITSLPPLKELYLECWHSLASLDSLVHHHGCYLRKLDLPGPQAWQCLTERDILRLGKYCPLLESLDLMIPRSEGDAREVALYRAIGTIPRLQYLHLHLDVSEASLSRGQDHVETDIDQEFRRDFNPVRNTNSKPPSEPSFDNFGNKFTVKDLGGFYRSRNGHVQRLFRNSAIDSNLACSIFKAISGNTATGSSSQLERMSIRLQCSAFGTGTLFSHLAHIFPCAWLVERNSRDDRRDEVFATQVASCPYGKAYFKLKFPGFMEPCKEVFRSVWPKPVGMEVEGAWWDDWCGFPLETEGLMG</sequence>
<dbReference type="OrthoDB" id="3945550at2759"/>
<accession>A0A5N7A5S1</accession>
<dbReference type="AlphaFoldDB" id="A0A5N7A5S1"/>
<name>A0A5N7A5S1_9EURO</name>
<dbReference type="SUPFAM" id="SSF52047">
    <property type="entry name" value="RNI-like"/>
    <property type="match status" value="1"/>
</dbReference>
<organism evidence="1 2">
    <name type="scientific">Aspergillus caelatus</name>
    <dbReference type="NCBI Taxonomy" id="61420"/>
    <lineage>
        <taxon>Eukaryota</taxon>
        <taxon>Fungi</taxon>
        <taxon>Dikarya</taxon>
        <taxon>Ascomycota</taxon>
        <taxon>Pezizomycotina</taxon>
        <taxon>Eurotiomycetes</taxon>
        <taxon>Eurotiomycetidae</taxon>
        <taxon>Eurotiales</taxon>
        <taxon>Aspergillaceae</taxon>
        <taxon>Aspergillus</taxon>
        <taxon>Aspergillus subgen. Circumdati</taxon>
    </lineage>
</organism>
<dbReference type="RefSeq" id="XP_031927627.1">
    <property type="nucleotide sequence ID" value="XM_032075827.1"/>
</dbReference>
<keyword evidence="2" id="KW-1185">Reference proteome</keyword>
<dbReference type="Gene3D" id="3.80.10.10">
    <property type="entry name" value="Ribonuclease Inhibitor"/>
    <property type="match status" value="1"/>
</dbReference>